<dbReference type="GO" id="GO:0005886">
    <property type="term" value="C:plasma membrane"/>
    <property type="evidence" value="ECO:0007669"/>
    <property type="project" value="UniProtKB-SubCell"/>
</dbReference>
<feature type="transmembrane region" description="Helical" evidence="13">
    <location>
        <begin position="389"/>
        <end position="412"/>
    </location>
</feature>
<evidence type="ECO:0000256" key="12">
    <source>
        <dbReference type="ARBA" id="ARBA00031636"/>
    </source>
</evidence>
<feature type="transmembrane region" description="Helical" evidence="13">
    <location>
        <begin position="418"/>
        <end position="437"/>
    </location>
</feature>
<dbReference type="GO" id="GO:0006811">
    <property type="term" value="P:monoatomic ion transport"/>
    <property type="evidence" value="ECO:0007669"/>
    <property type="project" value="UniProtKB-KW"/>
</dbReference>
<feature type="transmembrane region" description="Helical" evidence="13">
    <location>
        <begin position="359"/>
        <end position="377"/>
    </location>
</feature>
<keyword evidence="11 13" id="KW-0472">Membrane</keyword>
<feature type="transmembrane region" description="Helical" evidence="13">
    <location>
        <begin position="54"/>
        <end position="75"/>
    </location>
</feature>
<feature type="transmembrane region" description="Helical" evidence="13">
    <location>
        <begin position="258"/>
        <end position="280"/>
    </location>
</feature>
<feature type="transmembrane region" description="Helical" evidence="13">
    <location>
        <begin position="87"/>
        <end position="112"/>
    </location>
</feature>
<evidence type="ECO:0000256" key="2">
    <source>
        <dbReference type="ARBA" id="ARBA00004651"/>
    </source>
</evidence>
<keyword evidence="6" id="KW-0050">Antiport</keyword>
<dbReference type="PANTHER" id="PTHR43298">
    <property type="entry name" value="MULTIDRUG RESISTANCE PROTEIN NORM-RELATED"/>
    <property type="match status" value="1"/>
</dbReference>
<evidence type="ECO:0000256" key="11">
    <source>
        <dbReference type="ARBA" id="ARBA00023136"/>
    </source>
</evidence>
<evidence type="ECO:0000256" key="8">
    <source>
        <dbReference type="ARBA" id="ARBA00022692"/>
    </source>
</evidence>
<name>A0A1H6UFY2_9FIRM</name>
<evidence type="ECO:0000256" key="5">
    <source>
        <dbReference type="ARBA" id="ARBA00022448"/>
    </source>
</evidence>
<dbReference type="InterPro" id="IPR002528">
    <property type="entry name" value="MATE_fam"/>
</dbReference>
<feature type="transmembrane region" description="Helical" evidence="13">
    <location>
        <begin position="12"/>
        <end position="34"/>
    </location>
</feature>
<dbReference type="GO" id="GO:0042910">
    <property type="term" value="F:xenobiotic transmembrane transporter activity"/>
    <property type="evidence" value="ECO:0007669"/>
    <property type="project" value="InterPro"/>
</dbReference>
<feature type="transmembrane region" description="Helical" evidence="13">
    <location>
        <begin position="319"/>
        <end position="339"/>
    </location>
</feature>
<sequence>MKQTHSSLEKIKQFFIVLLPIFITQISLISTGFFDTVMAGHVSEQDLAGVAVGANLFMPVFGSILGVISGLTPIISQLYGARKKEEIPFVIIQGLYLSVIIGIVLILLAAAFIQPVFELLNLEPRVDYIAKMYLTAMAFGVCPIFAAGVFRNFMDAFGYTRFTMLITICAVPCNIFMNYLFMFGKFGFPELGGIGAGVGTSITFYVVLGLNVLVVRRLSPFKEYHIFSRFCKPSLNQWKRQLCIGLPIGSAMFCEQSIFGAVGIFMTVYGTGVIAAHQAALNFTTMVYMIPLSISMTLTILVGFEIGAKRLKDAKKYSYMGVGLSMLVASTLAIVLIQFKGAIAMLYTNDEVVNQLVQSFIVYAIFLQVSDGVSAPIQGTLRGYKDVKITFFLAVLSYWVIGLPAGYILANYFSYGPYGYWMGLIIGIAVGAVLLGFRLRLVQRKLAG</sequence>
<keyword evidence="9 13" id="KW-1133">Transmembrane helix</keyword>
<dbReference type="Proteomes" id="UP000199662">
    <property type="component" value="Unassembled WGS sequence"/>
</dbReference>
<comment type="subcellular location">
    <subcellularLocation>
        <location evidence="2">Cell membrane</location>
        <topology evidence="2">Multi-pass membrane protein</topology>
    </subcellularLocation>
</comment>
<dbReference type="RefSeq" id="WP_091828647.1">
    <property type="nucleotide sequence ID" value="NZ_FNZK01000001.1"/>
</dbReference>
<evidence type="ECO:0000256" key="13">
    <source>
        <dbReference type="SAM" id="Phobius"/>
    </source>
</evidence>
<dbReference type="PANTHER" id="PTHR43298:SF2">
    <property type="entry name" value="FMN_FAD EXPORTER YEEO-RELATED"/>
    <property type="match status" value="1"/>
</dbReference>
<evidence type="ECO:0000256" key="7">
    <source>
        <dbReference type="ARBA" id="ARBA00022475"/>
    </source>
</evidence>
<dbReference type="GO" id="GO:0015297">
    <property type="term" value="F:antiporter activity"/>
    <property type="evidence" value="ECO:0007669"/>
    <property type="project" value="UniProtKB-KW"/>
</dbReference>
<comment type="similarity">
    <text evidence="3">Belongs to the multi antimicrobial extrusion (MATE) (TC 2.A.66.1) family.</text>
</comment>
<keyword evidence="8 13" id="KW-0812">Transmembrane</keyword>
<proteinExistence type="inferred from homology"/>
<evidence type="ECO:0000256" key="6">
    <source>
        <dbReference type="ARBA" id="ARBA00022449"/>
    </source>
</evidence>
<dbReference type="EMBL" id="FNZK01000001">
    <property type="protein sequence ID" value="SEI88597.1"/>
    <property type="molecule type" value="Genomic_DNA"/>
</dbReference>
<reference evidence="14 15" key="1">
    <citation type="submission" date="2016-10" db="EMBL/GenBank/DDBJ databases">
        <authorList>
            <person name="de Groot N.N."/>
        </authorList>
    </citation>
    <scope>NUCLEOTIDE SEQUENCE [LARGE SCALE GENOMIC DNA]</scope>
    <source>
        <strain evidence="14 15">DSM 2179</strain>
    </source>
</reference>
<dbReference type="NCBIfam" id="TIGR00797">
    <property type="entry name" value="matE"/>
    <property type="match status" value="1"/>
</dbReference>
<gene>
    <name evidence="14" type="ORF">SAMN05660742_101350</name>
</gene>
<dbReference type="Pfam" id="PF01554">
    <property type="entry name" value="MatE"/>
    <property type="match status" value="2"/>
</dbReference>
<keyword evidence="10" id="KW-0406">Ion transport</keyword>
<evidence type="ECO:0000256" key="10">
    <source>
        <dbReference type="ARBA" id="ARBA00023065"/>
    </source>
</evidence>
<keyword evidence="5" id="KW-0813">Transport</keyword>
<evidence type="ECO:0000256" key="4">
    <source>
        <dbReference type="ARBA" id="ARBA00020268"/>
    </source>
</evidence>
<dbReference type="STRING" id="84035.SAMN05660742_101350"/>
<dbReference type="CDD" id="cd13131">
    <property type="entry name" value="MATE_NorM_like"/>
    <property type="match status" value="1"/>
</dbReference>
<comment type="function">
    <text evidence="1">Multidrug efflux pump.</text>
</comment>
<keyword evidence="7" id="KW-1003">Cell membrane</keyword>
<feature type="transmembrane region" description="Helical" evidence="13">
    <location>
        <begin position="132"/>
        <end position="150"/>
    </location>
</feature>
<protein>
    <recommendedName>
        <fullName evidence="4">Probable multidrug resistance protein NorM</fullName>
    </recommendedName>
    <alternativeName>
        <fullName evidence="12">Multidrug-efflux transporter</fullName>
    </alternativeName>
</protein>
<dbReference type="InterPro" id="IPR050222">
    <property type="entry name" value="MATE_MdtK"/>
</dbReference>
<keyword evidence="15" id="KW-1185">Reference proteome</keyword>
<feature type="transmembrane region" description="Helical" evidence="13">
    <location>
        <begin position="286"/>
        <end position="307"/>
    </location>
</feature>
<dbReference type="InterPro" id="IPR048279">
    <property type="entry name" value="MdtK-like"/>
</dbReference>
<evidence type="ECO:0000313" key="15">
    <source>
        <dbReference type="Proteomes" id="UP000199662"/>
    </source>
</evidence>
<evidence type="ECO:0000256" key="3">
    <source>
        <dbReference type="ARBA" id="ARBA00010199"/>
    </source>
</evidence>
<feature type="transmembrane region" description="Helical" evidence="13">
    <location>
        <begin position="194"/>
        <end position="215"/>
    </location>
</feature>
<organism evidence="14 15">
    <name type="scientific">Propionispira arboris</name>
    <dbReference type="NCBI Taxonomy" id="84035"/>
    <lineage>
        <taxon>Bacteria</taxon>
        <taxon>Bacillati</taxon>
        <taxon>Bacillota</taxon>
        <taxon>Negativicutes</taxon>
        <taxon>Selenomonadales</taxon>
        <taxon>Selenomonadaceae</taxon>
        <taxon>Propionispira</taxon>
    </lineage>
</organism>
<evidence type="ECO:0000256" key="9">
    <source>
        <dbReference type="ARBA" id="ARBA00022989"/>
    </source>
</evidence>
<feature type="transmembrane region" description="Helical" evidence="13">
    <location>
        <begin position="162"/>
        <end position="182"/>
    </location>
</feature>
<accession>A0A1H6UFY2</accession>
<evidence type="ECO:0000256" key="1">
    <source>
        <dbReference type="ARBA" id="ARBA00003408"/>
    </source>
</evidence>
<dbReference type="PIRSF" id="PIRSF006603">
    <property type="entry name" value="DinF"/>
    <property type="match status" value="1"/>
</dbReference>
<dbReference type="AlphaFoldDB" id="A0A1H6UFY2"/>
<evidence type="ECO:0000313" key="14">
    <source>
        <dbReference type="EMBL" id="SEI88597.1"/>
    </source>
</evidence>